<dbReference type="Proteomes" id="UP000324222">
    <property type="component" value="Unassembled WGS sequence"/>
</dbReference>
<gene>
    <name evidence="2" type="ORF">E2C01_071082</name>
</gene>
<dbReference type="EMBL" id="VSRR010043899">
    <property type="protein sequence ID" value="MPC76658.1"/>
    <property type="molecule type" value="Genomic_DNA"/>
</dbReference>
<protein>
    <submittedName>
        <fullName evidence="2">Uncharacterized protein</fullName>
    </submittedName>
</protein>
<name>A0A5B7I719_PORTR</name>
<feature type="compositionally biased region" description="Polar residues" evidence="1">
    <location>
        <begin position="18"/>
        <end position="32"/>
    </location>
</feature>
<comment type="caution">
    <text evidence="2">The sequence shown here is derived from an EMBL/GenBank/DDBJ whole genome shotgun (WGS) entry which is preliminary data.</text>
</comment>
<keyword evidence="3" id="KW-1185">Reference proteome</keyword>
<evidence type="ECO:0000313" key="2">
    <source>
        <dbReference type="EMBL" id="MPC76658.1"/>
    </source>
</evidence>
<evidence type="ECO:0000313" key="3">
    <source>
        <dbReference type="Proteomes" id="UP000324222"/>
    </source>
</evidence>
<proteinExistence type="predicted"/>
<evidence type="ECO:0000256" key="1">
    <source>
        <dbReference type="SAM" id="MobiDB-lite"/>
    </source>
</evidence>
<feature type="compositionally biased region" description="Basic and acidic residues" evidence="1">
    <location>
        <begin position="89"/>
        <end position="106"/>
    </location>
</feature>
<feature type="region of interest" description="Disordered" evidence="1">
    <location>
        <begin position="61"/>
        <end position="145"/>
    </location>
</feature>
<feature type="region of interest" description="Disordered" evidence="1">
    <location>
        <begin position="1"/>
        <end position="40"/>
    </location>
</feature>
<accession>A0A5B7I719</accession>
<reference evidence="2 3" key="1">
    <citation type="submission" date="2019-05" db="EMBL/GenBank/DDBJ databases">
        <title>Another draft genome of Portunus trituberculatus and its Hox gene families provides insights of decapod evolution.</title>
        <authorList>
            <person name="Jeong J.-H."/>
            <person name="Song I."/>
            <person name="Kim S."/>
            <person name="Choi T."/>
            <person name="Kim D."/>
            <person name="Ryu S."/>
            <person name="Kim W."/>
        </authorList>
    </citation>
    <scope>NUCLEOTIDE SEQUENCE [LARGE SCALE GENOMIC DNA]</scope>
    <source>
        <tissue evidence="2">Muscle</tissue>
    </source>
</reference>
<sequence length="145" mass="15576">MKKQQHSALRIKERTRVSRASQSQHNNTTQHNTKQRRRGCQTVTAAAGGVRGTVLLCGSRLSATVPPTHPRPPPGSSQGAACGGVASQGREREREGEGERNGDVFRHLRGPCVPPSAARDLVTSSEFHQSHVGKSDVTVPTKAVR</sequence>
<organism evidence="2 3">
    <name type="scientific">Portunus trituberculatus</name>
    <name type="common">Swimming crab</name>
    <name type="synonym">Neptunus trituberculatus</name>
    <dbReference type="NCBI Taxonomy" id="210409"/>
    <lineage>
        <taxon>Eukaryota</taxon>
        <taxon>Metazoa</taxon>
        <taxon>Ecdysozoa</taxon>
        <taxon>Arthropoda</taxon>
        <taxon>Crustacea</taxon>
        <taxon>Multicrustacea</taxon>
        <taxon>Malacostraca</taxon>
        <taxon>Eumalacostraca</taxon>
        <taxon>Eucarida</taxon>
        <taxon>Decapoda</taxon>
        <taxon>Pleocyemata</taxon>
        <taxon>Brachyura</taxon>
        <taxon>Eubrachyura</taxon>
        <taxon>Portunoidea</taxon>
        <taxon>Portunidae</taxon>
        <taxon>Portuninae</taxon>
        <taxon>Portunus</taxon>
    </lineage>
</organism>
<dbReference type="AlphaFoldDB" id="A0A5B7I719"/>